<accession>A0A1Y0T0W8</accession>
<keyword evidence="3" id="KW-1185">Reference proteome</keyword>
<dbReference type="Proteomes" id="UP000226151">
    <property type="component" value="Genome"/>
</dbReference>
<name>A0A1Y0T0W8_9CAUD</name>
<sequence>MIKFLKTLVKDALMYVAMLFMFFITLAHICIPFLIVVALVKFTM</sequence>
<dbReference type="KEGG" id="vg:54980925"/>
<protein>
    <submittedName>
        <fullName evidence="2">Uncharacterized protein</fullName>
    </submittedName>
</protein>
<evidence type="ECO:0000256" key="1">
    <source>
        <dbReference type="SAM" id="Phobius"/>
    </source>
</evidence>
<keyword evidence="1" id="KW-0472">Membrane</keyword>
<evidence type="ECO:0000313" key="3">
    <source>
        <dbReference type="Proteomes" id="UP000226151"/>
    </source>
</evidence>
<dbReference type="RefSeq" id="YP_009790761.1">
    <property type="nucleotide sequence ID" value="NC_047831.1"/>
</dbReference>
<evidence type="ECO:0000313" key="2">
    <source>
        <dbReference type="EMBL" id="ARV77586.1"/>
    </source>
</evidence>
<feature type="transmembrane region" description="Helical" evidence="1">
    <location>
        <begin position="12"/>
        <end position="40"/>
    </location>
</feature>
<proteinExistence type="predicted"/>
<dbReference type="GeneID" id="54980925"/>
<reference evidence="3" key="1">
    <citation type="submission" date="2017-04" db="EMBL/GenBank/DDBJ databases">
        <title>Complete genome sequence of novel T7-like phage PHB02 against Capsular type A Pasteurella multocida.</title>
        <authorList>
            <person name="Chen B.Y."/>
            <person name="Wu B."/>
            <person name="Sun C.E."/>
            <person name="Song Y.J."/>
        </authorList>
    </citation>
    <scope>NUCLEOTIDE SEQUENCE [LARGE SCALE GENOMIC DNA]</scope>
</reference>
<organism evidence="2 3">
    <name type="scientific">Pasteurella phage vB_PmuP_PHB02</name>
    <dbReference type="NCBI Taxonomy" id="2005054"/>
    <lineage>
        <taxon>Viruses</taxon>
        <taxon>Duplodnaviria</taxon>
        <taxon>Heunggongvirae</taxon>
        <taxon>Uroviricota</taxon>
        <taxon>Caudoviricetes</taxon>
        <taxon>Autographivirales</taxon>
        <taxon>Autotranscriptaviridae</taxon>
        <taxon>Studiervirinae</taxon>
        <taxon>Wuhanvirus</taxon>
        <taxon>Wuhanvirus PHB02</taxon>
    </lineage>
</organism>
<dbReference type="EMBL" id="MF034659">
    <property type="protein sequence ID" value="ARV77586.1"/>
    <property type="molecule type" value="Genomic_DNA"/>
</dbReference>
<keyword evidence="1" id="KW-0812">Transmembrane</keyword>
<keyword evidence="1" id="KW-1133">Transmembrane helix</keyword>